<dbReference type="InterPro" id="IPR001179">
    <property type="entry name" value="PPIase_FKBP_dom"/>
</dbReference>
<comment type="similarity">
    <text evidence="2 7">Belongs to the FKBP-type PPIase family.</text>
</comment>
<evidence type="ECO:0000256" key="3">
    <source>
        <dbReference type="ARBA" id="ARBA00022729"/>
    </source>
</evidence>
<dbReference type="Pfam" id="PF01346">
    <property type="entry name" value="FKBP_N"/>
    <property type="match status" value="1"/>
</dbReference>
<keyword evidence="3 8" id="KW-0732">Signal</keyword>
<dbReference type="Gene3D" id="1.10.287.460">
    <property type="entry name" value="Peptidyl-prolyl cis-trans isomerase, FKBP-type, N-terminal domain"/>
    <property type="match status" value="1"/>
</dbReference>
<feature type="chain" id="PRO_5019030496" description="Peptidyl-prolyl cis-trans isomerase" evidence="8">
    <location>
        <begin position="27"/>
        <end position="248"/>
    </location>
</feature>
<dbReference type="PANTHER" id="PTHR43811">
    <property type="entry name" value="FKBP-TYPE PEPTIDYL-PROLYL CIS-TRANS ISOMERASE FKPA"/>
    <property type="match status" value="1"/>
</dbReference>
<dbReference type="EMBL" id="RAQO01000009">
    <property type="protein sequence ID" value="RKF14435.1"/>
    <property type="molecule type" value="Genomic_DNA"/>
</dbReference>
<reference evidence="10 11" key="1">
    <citation type="submission" date="2018-09" db="EMBL/GenBank/DDBJ databases">
        <authorList>
            <person name="Wang Z."/>
        </authorList>
    </citation>
    <scope>NUCLEOTIDE SEQUENCE [LARGE SCALE GENOMIC DNA]</scope>
    <source>
        <strain evidence="10 11">ALS 81</strain>
    </source>
</reference>
<proteinExistence type="inferred from homology"/>
<evidence type="ECO:0000313" key="11">
    <source>
        <dbReference type="Proteomes" id="UP000286482"/>
    </source>
</evidence>
<evidence type="ECO:0000256" key="7">
    <source>
        <dbReference type="RuleBase" id="RU003915"/>
    </source>
</evidence>
<dbReference type="AlphaFoldDB" id="A0A420E7P9"/>
<evidence type="ECO:0000256" key="2">
    <source>
        <dbReference type="ARBA" id="ARBA00006577"/>
    </source>
</evidence>
<dbReference type="OrthoDB" id="9814548at2"/>
<evidence type="ECO:0000256" key="6">
    <source>
        <dbReference type="PROSITE-ProRule" id="PRU00277"/>
    </source>
</evidence>
<sequence>MINKFTRSALSAAVLSVTLSAMPVLADQSLEGATESQTQGYAIGASVATYIAQTIEQQAELGLELDREFVLQGMSDALSGDTKMSQEEIQAQLTALDAKLNTLMEAKSAEQAALAVEEGKAFLAENASKDGITVTESGLQYKVEQAGEGDKPSAEDTVTVHYEGKLLDGTVFDSSIERGEPVSFPLNRVIPGWTEGVQLMSPGAKYTFFIPSELAYGEAGAGQSIPPHATLTFSVELISIEKAEVVVK</sequence>
<comment type="caution">
    <text evidence="10">The sequence shown here is derived from an EMBL/GenBank/DDBJ whole genome shotgun (WGS) entry which is preliminary data.</text>
</comment>
<evidence type="ECO:0000256" key="1">
    <source>
        <dbReference type="ARBA" id="ARBA00000971"/>
    </source>
</evidence>
<protein>
    <recommendedName>
        <fullName evidence="7">Peptidyl-prolyl cis-trans isomerase</fullName>
        <ecNumber evidence="7">5.2.1.8</ecNumber>
    </recommendedName>
</protein>
<evidence type="ECO:0000259" key="9">
    <source>
        <dbReference type="PROSITE" id="PS50059"/>
    </source>
</evidence>
<evidence type="ECO:0000256" key="8">
    <source>
        <dbReference type="SAM" id="SignalP"/>
    </source>
</evidence>
<dbReference type="GO" id="GO:0003755">
    <property type="term" value="F:peptidyl-prolyl cis-trans isomerase activity"/>
    <property type="evidence" value="ECO:0007669"/>
    <property type="project" value="UniProtKB-UniRule"/>
</dbReference>
<dbReference type="PANTHER" id="PTHR43811:SF19">
    <property type="entry name" value="39 KDA FK506-BINDING NUCLEAR PROTEIN"/>
    <property type="match status" value="1"/>
</dbReference>
<dbReference type="PROSITE" id="PS50059">
    <property type="entry name" value="FKBP_PPIASE"/>
    <property type="match status" value="1"/>
</dbReference>
<dbReference type="InterPro" id="IPR000774">
    <property type="entry name" value="PPIase_FKBP_N"/>
</dbReference>
<dbReference type="Gene3D" id="3.10.50.40">
    <property type="match status" value="1"/>
</dbReference>
<dbReference type="FunFam" id="3.10.50.40:FF:000045">
    <property type="entry name" value="Peptidyl-prolyl cis-trans isomerase"/>
    <property type="match status" value="1"/>
</dbReference>
<comment type="catalytic activity">
    <reaction evidence="1 6 7">
        <text>[protein]-peptidylproline (omega=180) = [protein]-peptidylproline (omega=0)</text>
        <dbReference type="Rhea" id="RHEA:16237"/>
        <dbReference type="Rhea" id="RHEA-COMP:10747"/>
        <dbReference type="Rhea" id="RHEA-COMP:10748"/>
        <dbReference type="ChEBI" id="CHEBI:83833"/>
        <dbReference type="ChEBI" id="CHEBI:83834"/>
        <dbReference type="EC" id="5.2.1.8"/>
    </reaction>
</comment>
<name>A0A420E7P9_9ALTE</name>
<dbReference type="GO" id="GO:0006457">
    <property type="term" value="P:protein folding"/>
    <property type="evidence" value="ECO:0007669"/>
    <property type="project" value="InterPro"/>
</dbReference>
<dbReference type="SUPFAM" id="SSF54534">
    <property type="entry name" value="FKBP-like"/>
    <property type="match status" value="1"/>
</dbReference>
<gene>
    <name evidence="10" type="ORF">DBZ36_17430</name>
</gene>
<feature type="signal peptide" evidence="8">
    <location>
        <begin position="1"/>
        <end position="26"/>
    </location>
</feature>
<keyword evidence="4 6" id="KW-0697">Rotamase</keyword>
<dbReference type="InterPro" id="IPR036944">
    <property type="entry name" value="PPIase_FKBP_N_sf"/>
</dbReference>
<organism evidence="10 11">
    <name type="scientific">Alginatibacterium sediminis</name>
    <dbReference type="NCBI Taxonomy" id="2164068"/>
    <lineage>
        <taxon>Bacteria</taxon>
        <taxon>Pseudomonadati</taxon>
        <taxon>Pseudomonadota</taxon>
        <taxon>Gammaproteobacteria</taxon>
        <taxon>Alteromonadales</taxon>
        <taxon>Alteromonadaceae</taxon>
        <taxon>Alginatibacterium</taxon>
    </lineage>
</organism>
<feature type="domain" description="PPIase FKBP-type" evidence="9">
    <location>
        <begin position="155"/>
        <end position="241"/>
    </location>
</feature>
<accession>A0A420E7P9</accession>
<dbReference type="Proteomes" id="UP000286482">
    <property type="component" value="Unassembled WGS sequence"/>
</dbReference>
<evidence type="ECO:0000256" key="4">
    <source>
        <dbReference type="ARBA" id="ARBA00023110"/>
    </source>
</evidence>
<keyword evidence="11" id="KW-1185">Reference proteome</keyword>
<evidence type="ECO:0000313" key="10">
    <source>
        <dbReference type="EMBL" id="RKF14435.1"/>
    </source>
</evidence>
<keyword evidence="5 6" id="KW-0413">Isomerase</keyword>
<dbReference type="Pfam" id="PF00254">
    <property type="entry name" value="FKBP_C"/>
    <property type="match status" value="1"/>
</dbReference>
<dbReference type="EC" id="5.2.1.8" evidence="7"/>
<dbReference type="RefSeq" id="WP_120356246.1">
    <property type="nucleotide sequence ID" value="NZ_RAQO01000009.1"/>
</dbReference>
<dbReference type="InterPro" id="IPR046357">
    <property type="entry name" value="PPIase_dom_sf"/>
</dbReference>
<evidence type="ECO:0000256" key="5">
    <source>
        <dbReference type="ARBA" id="ARBA00023235"/>
    </source>
</evidence>